<organism evidence="1 2">
    <name type="scientific">Herpetosiphon geysericola</name>
    <dbReference type="NCBI Taxonomy" id="70996"/>
    <lineage>
        <taxon>Bacteria</taxon>
        <taxon>Bacillati</taxon>
        <taxon>Chloroflexota</taxon>
        <taxon>Chloroflexia</taxon>
        <taxon>Herpetosiphonales</taxon>
        <taxon>Herpetosiphonaceae</taxon>
        <taxon>Herpetosiphon</taxon>
    </lineage>
</organism>
<reference evidence="1 2" key="1">
    <citation type="submission" date="2015-07" db="EMBL/GenBank/DDBJ databases">
        <title>Whole genome sequence of Herpetosiphon geysericola DSM 7119.</title>
        <authorList>
            <person name="Hemp J."/>
            <person name="Ward L.M."/>
            <person name="Pace L.A."/>
            <person name="Fischer W.W."/>
        </authorList>
    </citation>
    <scope>NUCLEOTIDE SEQUENCE [LARGE SCALE GENOMIC DNA]</scope>
    <source>
        <strain evidence="1 2">DSM 7119</strain>
    </source>
</reference>
<dbReference type="Proteomes" id="UP000050277">
    <property type="component" value="Unassembled WGS sequence"/>
</dbReference>
<protein>
    <submittedName>
        <fullName evidence="1">Uncharacterized protein</fullName>
    </submittedName>
</protein>
<keyword evidence="2" id="KW-1185">Reference proteome</keyword>
<evidence type="ECO:0000313" key="2">
    <source>
        <dbReference type="Proteomes" id="UP000050277"/>
    </source>
</evidence>
<dbReference type="AlphaFoldDB" id="A0A0P6YRZ4"/>
<dbReference type="OrthoDB" id="9819492at2"/>
<gene>
    <name evidence="1" type="ORF">SE18_14210</name>
</gene>
<accession>A0A0P6YRZ4</accession>
<proteinExistence type="predicted"/>
<comment type="caution">
    <text evidence="1">The sequence shown here is derived from an EMBL/GenBank/DDBJ whole genome shotgun (WGS) entry which is preliminary data.</text>
</comment>
<dbReference type="RefSeq" id="WP_054535122.1">
    <property type="nucleotide sequence ID" value="NZ_LGKP01000022.1"/>
</dbReference>
<name>A0A0P6YRZ4_9CHLR</name>
<dbReference type="EMBL" id="LGKP01000022">
    <property type="protein sequence ID" value="KPL86037.1"/>
    <property type="molecule type" value="Genomic_DNA"/>
</dbReference>
<evidence type="ECO:0000313" key="1">
    <source>
        <dbReference type="EMBL" id="KPL86037.1"/>
    </source>
</evidence>
<sequence length="254" mass="27456">MSAVVELNRAELVTICAVVSAATIMGVEPAANPSEHAQLVQHGEASLRQRKLAQSDHDGMLMIARDTLALVATCAYPQRSLILHHLPSNGALLQAFGHKHADSVVFHEVLNPDAQRLQALGSLADLTSHVLDWCGYAGDAQTPLRFHIQSAVLAAVRSLIERSEEQAALQALADSGVSAQAASVFIDMLSQNHTTSIFNAVVYQGQQVLSREYTLLQAGDQALLMTQTNIEQDLYQLETTSRERLASLLLQSLA</sequence>
<dbReference type="STRING" id="70996.SE18_14210"/>